<dbReference type="EMBL" id="AMRA01000103">
    <property type="protein sequence ID" value="EKF22173.1"/>
    <property type="molecule type" value="Genomic_DNA"/>
</dbReference>
<accession>K5B7L8</accession>
<keyword evidence="2" id="KW-1185">Reference proteome</keyword>
<name>K5B7L8_MYCHD</name>
<evidence type="ECO:0000313" key="1">
    <source>
        <dbReference type="EMBL" id="EKF22173.1"/>
    </source>
</evidence>
<evidence type="ECO:0000313" key="2">
    <source>
        <dbReference type="Proteomes" id="UP000006265"/>
    </source>
</evidence>
<organism evidence="1 2">
    <name type="scientific">Mycolicibacterium hassiacum (strain DSM 44199 / CIP 105218 / JCM 12690 / 3849)</name>
    <name type="common">Mycobacterium hassiacum</name>
    <dbReference type="NCBI Taxonomy" id="1122247"/>
    <lineage>
        <taxon>Bacteria</taxon>
        <taxon>Bacillati</taxon>
        <taxon>Actinomycetota</taxon>
        <taxon>Actinomycetes</taxon>
        <taxon>Mycobacteriales</taxon>
        <taxon>Mycobacteriaceae</taxon>
        <taxon>Mycolicibacterium</taxon>
    </lineage>
</organism>
<reference evidence="1 2" key="1">
    <citation type="journal article" date="2012" name="J. Bacteriol.">
        <title>Genome sequence of Mycobacterium hassiacum DSM 44199, a rare source of heat-stable mycobacterial proteins.</title>
        <authorList>
            <person name="Tiago I."/>
            <person name="Maranha A."/>
            <person name="Mendes V."/>
            <person name="Alarico S."/>
            <person name="Moynihan P.J."/>
            <person name="Clarke A.J."/>
            <person name="Macedo-Ribeiro S."/>
            <person name="Pereira P.J."/>
            <person name="Empadinhas N."/>
        </authorList>
    </citation>
    <scope>NUCLEOTIDE SEQUENCE [LARGE SCALE GENOMIC DNA]</scope>
    <source>
        <strain evidence="2">DSM 44199 / CIP 105218 / JCM 12690 / 3849</strain>
    </source>
</reference>
<dbReference type="eggNOG" id="COG1960">
    <property type="taxonomic scope" value="Bacteria"/>
</dbReference>
<proteinExistence type="predicted"/>
<gene>
    <name evidence="1" type="primary">fadE29</name>
    <name evidence="1" type="ORF">C731_3858</name>
</gene>
<protein>
    <submittedName>
        <fullName evidence="1">Acyl-CoA dehydrogenase FadE29 domain protein</fullName>
    </submittedName>
</protein>
<sequence length="45" mass="5008">ETAELLVWLDKQTKRNLVITFGGGVNEVMREMIAAAGLKVPRVPR</sequence>
<feature type="non-terminal residue" evidence="1">
    <location>
        <position position="1"/>
    </location>
</feature>
<dbReference type="Proteomes" id="UP000006265">
    <property type="component" value="Unassembled WGS sequence"/>
</dbReference>
<dbReference type="PATRIC" id="fig|1122247.3.peg.3700"/>
<comment type="caution">
    <text evidence="1">The sequence shown here is derived from an EMBL/GenBank/DDBJ whole genome shotgun (WGS) entry which is preliminary data.</text>
</comment>
<dbReference type="AlphaFoldDB" id="K5B7L8"/>